<evidence type="ECO:0000256" key="1">
    <source>
        <dbReference type="ARBA" id="ARBA00009802"/>
    </source>
</evidence>
<evidence type="ECO:0000313" key="3">
    <source>
        <dbReference type="EMBL" id="KIK57332.1"/>
    </source>
</evidence>
<sequence length="71" mass="7317">MAPDPKCSAVNAALQRSGMTYGQLASRVGVSEQRVITICTGADRPTDSEFNALASALGMANVPHSGAHTTK</sequence>
<reference evidence="3 4" key="1">
    <citation type="submission" date="2014-04" db="EMBL/GenBank/DDBJ databases">
        <title>Evolutionary Origins and Diversification of the Mycorrhizal Mutualists.</title>
        <authorList>
            <consortium name="DOE Joint Genome Institute"/>
            <consortium name="Mycorrhizal Genomics Consortium"/>
            <person name="Kohler A."/>
            <person name="Kuo A."/>
            <person name="Nagy L.G."/>
            <person name="Floudas D."/>
            <person name="Copeland A."/>
            <person name="Barry K.W."/>
            <person name="Cichocki N."/>
            <person name="Veneault-Fourrey C."/>
            <person name="LaButti K."/>
            <person name="Lindquist E.A."/>
            <person name="Lipzen A."/>
            <person name="Lundell T."/>
            <person name="Morin E."/>
            <person name="Murat C."/>
            <person name="Riley R."/>
            <person name="Ohm R."/>
            <person name="Sun H."/>
            <person name="Tunlid A."/>
            <person name="Henrissat B."/>
            <person name="Grigoriev I.V."/>
            <person name="Hibbett D.S."/>
            <person name="Martin F."/>
        </authorList>
    </citation>
    <scope>NUCLEOTIDE SEQUENCE [LARGE SCALE GENOMIC DNA]</scope>
    <source>
        <strain evidence="3 4">FD-317 M1</strain>
    </source>
</reference>
<dbReference type="Pfam" id="PF13560">
    <property type="entry name" value="HTH_31"/>
    <property type="match status" value="1"/>
</dbReference>
<organism evidence="3 4">
    <name type="scientific">Collybiopsis luxurians FD-317 M1</name>
    <dbReference type="NCBI Taxonomy" id="944289"/>
    <lineage>
        <taxon>Eukaryota</taxon>
        <taxon>Fungi</taxon>
        <taxon>Dikarya</taxon>
        <taxon>Basidiomycota</taxon>
        <taxon>Agaricomycotina</taxon>
        <taxon>Agaricomycetes</taxon>
        <taxon>Agaricomycetidae</taxon>
        <taxon>Agaricales</taxon>
        <taxon>Marasmiineae</taxon>
        <taxon>Omphalotaceae</taxon>
        <taxon>Collybiopsis</taxon>
        <taxon>Collybiopsis luxurians</taxon>
    </lineage>
</organism>
<protein>
    <recommendedName>
        <fullName evidence="5">HTH cro/C1-type domain-containing protein</fullName>
    </recommendedName>
</protein>
<dbReference type="Gene3D" id="1.10.260.40">
    <property type="entry name" value="lambda repressor-like DNA-binding domains"/>
    <property type="match status" value="1"/>
</dbReference>
<dbReference type="CDD" id="cd00093">
    <property type="entry name" value="HTH_XRE"/>
    <property type="match status" value="1"/>
</dbReference>
<name>A0A0D0CGL9_9AGAR</name>
<dbReference type="EMBL" id="KN834791">
    <property type="protein sequence ID" value="KIK57332.1"/>
    <property type="molecule type" value="Genomic_DNA"/>
</dbReference>
<keyword evidence="4" id="KW-1185">Reference proteome</keyword>
<dbReference type="GO" id="GO:0003677">
    <property type="term" value="F:DNA binding"/>
    <property type="evidence" value="ECO:0007669"/>
    <property type="project" value="InterPro"/>
</dbReference>
<dbReference type="SUPFAM" id="SSF47413">
    <property type="entry name" value="lambda repressor-like DNA-binding domains"/>
    <property type="match status" value="1"/>
</dbReference>
<dbReference type="AlphaFoldDB" id="A0A0D0CGL9"/>
<dbReference type="OrthoDB" id="3226546at2759"/>
<comment type="function">
    <text evidence="2">Transcriptional coactivator that stimulates GCN4-dependent transcriptional activity by bridging the DNA-binding region of GCN4 and TBP (SPT15), thereby recruiting TBP to GCN4-bound promoters. Involved in induction of the ribosome quality control (RQC) pathway; a pathway that degrades nascent peptide chains during problematic translation. Required to prevent stalled ribosomes from frameshifting.</text>
</comment>
<dbReference type="HOGENOM" id="CLU_177930_0_0_1"/>
<gene>
    <name evidence="3" type="ORF">GYMLUDRAFT_246982</name>
</gene>
<dbReference type="Proteomes" id="UP000053593">
    <property type="component" value="Unassembled WGS sequence"/>
</dbReference>
<evidence type="ECO:0008006" key="5">
    <source>
        <dbReference type="Google" id="ProtNLM"/>
    </source>
</evidence>
<dbReference type="InterPro" id="IPR001387">
    <property type="entry name" value="Cro/C1-type_HTH"/>
</dbReference>
<evidence type="ECO:0000313" key="4">
    <source>
        <dbReference type="Proteomes" id="UP000053593"/>
    </source>
</evidence>
<dbReference type="InterPro" id="IPR010982">
    <property type="entry name" value="Lambda_DNA-bd_dom_sf"/>
</dbReference>
<accession>A0A0D0CGL9</accession>
<comment type="similarity">
    <text evidence="1">Belongs to the MBF1 family.</text>
</comment>
<evidence type="ECO:0000256" key="2">
    <source>
        <dbReference type="ARBA" id="ARBA00035107"/>
    </source>
</evidence>
<proteinExistence type="inferred from homology"/>